<evidence type="ECO:0000256" key="1">
    <source>
        <dbReference type="SAM" id="MobiDB-lite"/>
    </source>
</evidence>
<dbReference type="InterPro" id="IPR006212">
    <property type="entry name" value="Furin_repeat"/>
</dbReference>
<dbReference type="SUPFAM" id="SSF57184">
    <property type="entry name" value="Growth factor receptor domain"/>
    <property type="match status" value="1"/>
</dbReference>
<dbReference type="SUPFAM" id="SSF52058">
    <property type="entry name" value="L domain-like"/>
    <property type="match status" value="1"/>
</dbReference>
<dbReference type="InterPro" id="IPR009030">
    <property type="entry name" value="Growth_fac_rcpt_cys_sf"/>
</dbReference>
<dbReference type="Gene3D" id="3.80.20.20">
    <property type="entry name" value="Receptor L-domain"/>
    <property type="match status" value="1"/>
</dbReference>
<dbReference type="Proteomes" id="UP000050791">
    <property type="component" value="Unassembled WGS sequence"/>
</dbReference>
<dbReference type="WBParaSite" id="SMTH1_90510.1">
    <property type="protein sequence ID" value="SMTH1_90510.1"/>
    <property type="gene ID" value="SMTH1_90510"/>
</dbReference>
<name>A0AA85C115_9TREM</name>
<proteinExistence type="predicted"/>
<dbReference type="Pfam" id="PF01030">
    <property type="entry name" value="Recep_L_domain"/>
    <property type="match status" value="1"/>
</dbReference>
<organism evidence="3 4">
    <name type="scientific">Schistosoma mattheei</name>
    <dbReference type="NCBI Taxonomy" id="31246"/>
    <lineage>
        <taxon>Eukaryota</taxon>
        <taxon>Metazoa</taxon>
        <taxon>Spiralia</taxon>
        <taxon>Lophotrochozoa</taxon>
        <taxon>Platyhelminthes</taxon>
        <taxon>Trematoda</taxon>
        <taxon>Digenea</taxon>
        <taxon>Strigeidida</taxon>
        <taxon>Schistosomatoidea</taxon>
        <taxon>Schistosomatidae</taxon>
        <taxon>Schistosoma</taxon>
    </lineage>
</organism>
<dbReference type="Gene3D" id="2.10.220.10">
    <property type="entry name" value="Hormone Receptor, Insulin-like Growth Factor Receptor 1, Chain A, domain 2"/>
    <property type="match status" value="1"/>
</dbReference>
<feature type="domain" description="Receptor L-domain" evidence="2">
    <location>
        <begin position="165"/>
        <end position="312"/>
    </location>
</feature>
<dbReference type="SMART" id="SM00261">
    <property type="entry name" value="FU"/>
    <property type="match status" value="1"/>
</dbReference>
<evidence type="ECO:0000313" key="4">
    <source>
        <dbReference type="WBParaSite" id="SMTH1_90510.1"/>
    </source>
</evidence>
<protein>
    <recommendedName>
        <fullName evidence="2">Receptor L-domain domain-containing protein</fullName>
    </recommendedName>
</protein>
<dbReference type="CDD" id="cd00064">
    <property type="entry name" value="FU"/>
    <property type="match status" value="1"/>
</dbReference>
<reference evidence="4" key="1">
    <citation type="submission" date="2023-11" db="UniProtKB">
        <authorList>
            <consortium name="WormBaseParasite"/>
        </authorList>
    </citation>
    <scope>IDENTIFICATION</scope>
</reference>
<feature type="compositionally biased region" description="Gly residues" evidence="1">
    <location>
        <begin position="103"/>
        <end position="112"/>
    </location>
</feature>
<accession>A0AA85C115</accession>
<evidence type="ECO:0000313" key="3">
    <source>
        <dbReference type="Proteomes" id="UP000050791"/>
    </source>
</evidence>
<dbReference type="AlphaFoldDB" id="A0AA85C115"/>
<dbReference type="InterPro" id="IPR000494">
    <property type="entry name" value="Rcpt_L-dom"/>
</dbReference>
<dbReference type="InterPro" id="IPR036941">
    <property type="entry name" value="Rcpt_L-dom_sf"/>
</dbReference>
<evidence type="ECO:0000259" key="2">
    <source>
        <dbReference type="Pfam" id="PF01030"/>
    </source>
</evidence>
<sequence>MINLQMFIHHKLHHSFYLFIIISNVILCELEYKIKNHSKYDKHINIQKTFNKVLNKWIETYQIDQSKYSINKQSIDITMKSKPIQFNQFKELNPNDDDDDDGGGGGGVGGGGGDDDELIHGNHLHEINYFKDNPKYENKIVCKSKYTWRDISLPWKILMKNFNPNCTHILGNLIVSGVDEDDDVTLLDNIEEISGYLIIYGVGRKELRLSRLKLIKGHEWILFKSRKVALLVISNYKQVVEQNDDYANDSMRSSNVSAQWIRSVNDNGKQRYSLNHLQSLEMTSFISVVQYGIYFYDNPGLCYTPFTLKWDEMIESLELQTIDLYALHSNENITLWYEYCQCKYLNLCNRNENNINLSLINIQSNYIYNELLRDINEGSKKRNLKKEILLIQLINQEFDQDELNATNITSNVHTTYSMSQTGNIGNEPNLLNSNHGDTSEFQNIVQNDIFMPKIGTKLNEIYMDDNHLASEMIYDETTVALIETPFDNHTSNEVLNQSYFTTVIYDTNMPVTTTIETKTLNNNNSVLNTYSITDLPTPHENITSSMMVTLNQYINEDNHTNKLDLSKSENKSFINYSMKYPSLPCHTACPLIQGKRYCWGPGRNQCQAVHKCQVRLCEGSNWCFRIKSNEYYEKNLSYHKFQTNSNFLTITNEQCCHSECAASCYGPRARDCNACLHLSNHGVCTDSCPASKKYNKSTFSW</sequence>
<feature type="region of interest" description="Disordered" evidence="1">
    <location>
        <begin position="89"/>
        <end position="112"/>
    </location>
</feature>